<dbReference type="Gene3D" id="2.20.70.10">
    <property type="match status" value="1"/>
</dbReference>
<evidence type="ECO:0000313" key="5">
    <source>
        <dbReference type="EMBL" id="KZT04600.1"/>
    </source>
</evidence>
<dbReference type="SMART" id="SM00324">
    <property type="entry name" value="RhoGAP"/>
    <property type="match status" value="1"/>
</dbReference>
<feature type="region of interest" description="Disordered" evidence="1">
    <location>
        <begin position="238"/>
        <end position="309"/>
    </location>
</feature>
<dbReference type="InterPro" id="IPR008936">
    <property type="entry name" value="Rho_GTPase_activation_prot"/>
</dbReference>
<dbReference type="SUPFAM" id="SSF51045">
    <property type="entry name" value="WW domain"/>
    <property type="match status" value="1"/>
</dbReference>
<dbReference type="RefSeq" id="XP_040762340.1">
    <property type="nucleotide sequence ID" value="XM_040904694.1"/>
</dbReference>
<dbReference type="AlphaFoldDB" id="A0A165DD17"/>
<feature type="domain" description="WW" evidence="2">
    <location>
        <begin position="1"/>
        <end position="26"/>
    </location>
</feature>
<dbReference type="GO" id="GO:0007165">
    <property type="term" value="P:signal transduction"/>
    <property type="evidence" value="ECO:0007669"/>
    <property type="project" value="InterPro"/>
</dbReference>
<dbReference type="PROSITE" id="PS51016">
    <property type="entry name" value="MYTH4"/>
    <property type="match status" value="1"/>
</dbReference>
<organism evidence="5 6">
    <name type="scientific">Laetiporus sulphureus 93-53</name>
    <dbReference type="NCBI Taxonomy" id="1314785"/>
    <lineage>
        <taxon>Eukaryota</taxon>
        <taxon>Fungi</taxon>
        <taxon>Dikarya</taxon>
        <taxon>Basidiomycota</taxon>
        <taxon>Agaricomycotina</taxon>
        <taxon>Agaricomycetes</taxon>
        <taxon>Polyporales</taxon>
        <taxon>Laetiporus</taxon>
    </lineage>
</organism>
<dbReference type="SMART" id="SM00139">
    <property type="entry name" value="MyTH4"/>
    <property type="match status" value="1"/>
</dbReference>
<evidence type="ECO:0000259" key="4">
    <source>
        <dbReference type="PROSITE" id="PS51016"/>
    </source>
</evidence>
<dbReference type="FunFam" id="1.10.555.10:FF:000045">
    <property type="entry name" value="RhoGAP domain containing protein"/>
    <property type="match status" value="1"/>
</dbReference>
<dbReference type="PANTHER" id="PTHR45876:SF8">
    <property type="entry name" value="FI04035P"/>
    <property type="match status" value="1"/>
</dbReference>
<dbReference type="PROSITE" id="PS50020">
    <property type="entry name" value="WW_DOMAIN_2"/>
    <property type="match status" value="1"/>
</dbReference>
<accession>A0A165DD17</accession>
<dbReference type="InterPro" id="IPR000857">
    <property type="entry name" value="MyTH4_dom"/>
</dbReference>
<dbReference type="Proteomes" id="UP000076871">
    <property type="component" value="Unassembled WGS sequence"/>
</dbReference>
<dbReference type="GO" id="GO:0005737">
    <property type="term" value="C:cytoplasm"/>
    <property type="evidence" value="ECO:0007669"/>
    <property type="project" value="TreeGrafter"/>
</dbReference>
<feature type="domain" description="MyTH4" evidence="4">
    <location>
        <begin position="417"/>
        <end position="598"/>
    </location>
</feature>
<dbReference type="Pfam" id="PF00397">
    <property type="entry name" value="WW"/>
    <property type="match status" value="1"/>
</dbReference>
<evidence type="ECO:0000313" key="6">
    <source>
        <dbReference type="Proteomes" id="UP000076871"/>
    </source>
</evidence>
<dbReference type="InParanoid" id="A0A165DD17"/>
<feature type="compositionally biased region" description="Low complexity" evidence="1">
    <location>
        <begin position="114"/>
        <end position="126"/>
    </location>
</feature>
<feature type="compositionally biased region" description="Polar residues" evidence="1">
    <location>
        <begin position="155"/>
        <end position="179"/>
    </location>
</feature>
<dbReference type="InterPro" id="IPR000198">
    <property type="entry name" value="RhoGAP_dom"/>
</dbReference>
<dbReference type="GeneID" id="63821724"/>
<dbReference type="PROSITE" id="PS50238">
    <property type="entry name" value="RHOGAP"/>
    <property type="match status" value="1"/>
</dbReference>
<protein>
    <recommendedName>
        <fullName evidence="7">RhoGAP-domain-containing protein</fullName>
    </recommendedName>
</protein>
<dbReference type="Gene3D" id="1.25.40.530">
    <property type="entry name" value="MyTH4 domain"/>
    <property type="match status" value="1"/>
</dbReference>
<dbReference type="InterPro" id="IPR038185">
    <property type="entry name" value="MyTH4_dom_sf"/>
</dbReference>
<dbReference type="EMBL" id="KV427635">
    <property type="protein sequence ID" value="KZT04600.1"/>
    <property type="molecule type" value="Genomic_DNA"/>
</dbReference>
<dbReference type="Pfam" id="PF00784">
    <property type="entry name" value="MyTH4"/>
    <property type="match status" value="1"/>
</dbReference>
<dbReference type="GO" id="GO:0005096">
    <property type="term" value="F:GTPase activator activity"/>
    <property type="evidence" value="ECO:0007669"/>
    <property type="project" value="TreeGrafter"/>
</dbReference>
<sequence length="829" mass="91715">MIDETSGLPYYYHTKTEETQWERPQAFVIPLGVLQNTALGRRLSLRHKSRNEAAQSGPTTLQRSSYHRSRSYSNEKDSPLRHHDAGNDMEKRRSPTSPRASPAKNPQSRSVSGQKQQTSQRSTSTSEHLLADPNANGSPLSYPRGHPLAPIPGSPYTSDASSEHPSSARTSMSTASLSERYSKGKEKAHPPESTANAGEAAYSRPHSKPPQFLSYRSPEPQSLTAALELIALSDPKPCVSSQNQRHSSEGGCAGDFPNNSLENPTRLRVNVSPSMNRSVTAPASPVTTKCNKKDIASIPPSFQKPIPRSPALNERSISIPDPVSLNGKVISSPIYNAAEATLNLNPKMNRLPIDLYRKGTGGMASSLSTGKHHVLPEELSSDIQQFAESQFARQYFATHRTGFLFKRKIPVAQLLAWQKASLGSPLLVLNKALHKNALKIFKVIQHIMGDKDRDRSTGVRMGTENHISMVASINHSTTSLVSNASSVLLEEERWLLSEGLAHGELRDEVYCQVMKQLTNNPNPESIFRGWQLLCVLLITFPPSKDFEPFVRSFLHQATKQQEGRVDVMAKYCLRRLAYISRKGPRGKAPTVAEIETASDAAFHPSIFGETLDTIFRLQERTYPHMKVPIILPFLADGILALGGTKTEGIFRVPGDGDTVSDLKLRIDKGYYSLDGVEDPHVLASLIKLWLRELCDPLIPDEMYYDCIASARDPAACVQIVHRLPTINRRVVLFVTSFLQLFLEEKVQAVTKMTSPNLALVMAPNLLRCTSDSIAVVFTNAQYEHTFVHNLLLHLQCDAIDPDYIPTHGQGAIAASTMPPVSSHPRRRNY</sequence>
<dbReference type="Gene3D" id="1.10.555.10">
    <property type="entry name" value="Rho GTPase activation protein"/>
    <property type="match status" value="1"/>
</dbReference>
<proteinExistence type="predicted"/>
<dbReference type="OrthoDB" id="437889at2759"/>
<feature type="domain" description="Rho-GAP" evidence="3">
    <location>
        <begin position="609"/>
        <end position="798"/>
    </location>
</feature>
<dbReference type="CDD" id="cd00201">
    <property type="entry name" value="WW"/>
    <property type="match status" value="1"/>
</dbReference>
<feature type="region of interest" description="Disordered" evidence="1">
    <location>
        <begin position="46"/>
        <end position="217"/>
    </location>
</feature>
<dbReference type="STRING" id="1314785.A0A165DD17"/>
<feature type="compositionally biased region" description="Polar residues" evidence="1">
    <location>
        <begin position="95"/>
        <end position="113"/>
    </location>
</feature>
<dbReference type="InterPro" id="IPR001202">
    <property type="entry name" value="WW_dom"/>
</dbReference>
<evidence type="ECO:0008006" key="7">
    <source>
        <dbReference type="Google" id="ProtNLM"/>
    </source>
</evidence>
<dbReference type="SUPFAM" id="SSF48350">
    <property type="entry name" value="GTPase activation domain, GAP"/>
    <property type="match status" value="1"/>
</dbReference>
<feature type="compositionally biased region" description="Basic and acidic residues" evidence="1">
    <location>
        <begin position="180"/>
        <end position="190"/>
    </location>
</feature>
<reference evidence="5 6" key="1">
    <citation type="journal article" date="2016" name="Mol. Biol. Evol.">
        <title>Comparative Genomics of Early-Diverging Mushroom-Forming Fungi Provides Insights into the Origins of Lignocellulose Decay Capabilities.</title>
        <authorList>
            <person name="Nagy L.G."/>
            <person name="Riley R."/>
            <person name="Tritt A."/>
            <person name="Adam C."/>
            <person name="Daum C."/>
            <person name="Floudas D."/>
            <person name="Sun H."/>
            <person name="Yadav J.S."/>
            <person name="Pangilinan J."/>
            <person name="Larsson K.H."/>
            <person name="Matsuura K."/>
            <person name="Barry K."/>
            <person name="Labutti K."/>
            <person name="Kuo R."/>
            <person name="Ohm R.A."/>
            <person name="Bhattacharya S.S."/>
            <person name="Shirouzu T."/>
            <person name="Yoshinaga Y."/>
            <person name="Martin F.M."/>
            <person name="Grigoriev I.V."/>
            <person name="Hibbett D.S."/>
        </authorList>
    </citation>
    <scope>NUCLEOTIDE SEQUENCE [LARGE SCALE GENOMIC DNA]</scope>
    <source>
        <strain evidence="5 6">93-53</strain>
    </source>
</reference>
<evidence type="ECO:0000259" key="3">
    <source>
        <dbReference type="PROSITE" id="PS50238"/>
    </source>
</evidence>
<gene>
    <name evidence="5" type="ORF">LAESUDRAFT_657523</name>
</gene>
<dbReference type="PANTHER" id="PTHR45876">
    <property type="entry name" value="FI04035P"/>
    <property type="match status" value="1"/>
</dbReference>
<feature type="compositionally biased region" description="Basic and acidic residues" evidence="1">
    <location>
        <begin position="73"/>
        <end position="93"/>
    </location>
</feature>
<keyword evidence="6" id="KW-1185">Reference proteome</keyword>
<feature type="compositionally biased region" description="Polar residues" evidence="1">
    <location>
        <begin position="52"/>
        <end position="62"/>
    </location>
</feature>
<feature type="compositionally biased region" description="Polar residues" evidence="1">
    <location>
        <begin position="271"/>
        <end position="289"/>
    </location>
</feature>
<evidence type="ECO:0000256" key="1">
    <source>
        <dbReference type="SAM" id="MobiDB-lite"/>
    </source>
</evidence>
<dbReference type="GO" id="GO:0005856">
    <property type="term" value="C:cytoskeleton"/>
    <property type="evidence" value="ECO:0007669"/>
    <property type="project" value="InterPro"/>
</dbReference>
<dbReference type="Pfam" id="PF00620">
    <property type="entry name" value="RhoGAP"/>
    <property type="match status" value="1"/>
</dbReference>
<evidence type="ECO:0000259" key="2">
    <source>
        <dbReference type="PROSITE" id="PS50020"/>
    </source>
</evidence>
<name>A0A165DD17_9APHY</name>
<dbReference type="InterPro" id="IPR036020">
    <property type="entry name" value="WW_dom_sf"/>
</dbReference>